<dbReference type="SMART" id="SM00458">
    <property type="entry name" value="RICIN"/>
    <property type="match status" value="1"/>
</dbReference>
<evidence type="ECO:0000313" key="3">
    <source>
        <dbReference type="EMBL" id="NEA19793.1"/>
    </source>
</evidence>
<evidence type="ECO:0000259" key="2">
    <source>
        <dbReference type="SMART" id="SM00458"/>
    </source>
</evidence>
<dbReference type="CDD" id="cd00161">
    <property type="entry name" value="beta-trefoil_Ricin-like"/>
    <property type="match status" value="1"/>
</dbReference>
<dbReference type="SUPFAM" id="SSF50370">
    <property type="entry name" value="Ricin B-like lectins"/>
    <property type="match status" value="1"/>
</dbReference>
<dbReference type="InterPro" id="IPR035992">
    <property type="entry name" value="Ricin_B-like_lectins"/>
</dbReference>
<feature type="chain" id="PRO_5027062935" description="Ricin B lectin domain-containing protein" evidence="1">
    <location>
        <begin position="28"/>
        <end position="173"/>
    </location>
</feature>
<dbReference type="PROSITE" id="PS50231">
    <property type="entry name" value="RICIN_B_LECTIN"/>
    <property type="match status" value="1"/>
</dbReference>
<proteinExistence type="predicted"/>
<dbReference type="Gene3D" id="2.80.10.50">
    <property type="match status" value="2"/>
</dbReference>
<name>A0A6N9UCA7_STRHA</name>
<gene>
    <name evidence="3" type="ORF">G3I29_30940</name>
</gene>
<dbReference type="EMBL" id="JAAGLQ010000647">
    <property type="protein sequence ID" value="NEA19793.1"/>
    <property type="molecule type" value="Genomic_DNA"/>
</dbReference>
<sequence>MVRIARTALAACAGLAALACGMTPAHAEQNTSYVRFQAEHSGKCLTVASGSLGDGAAAVQSACATGLDNQLFALQQAGQGLLRIQAKHSGRCLTTGPDQSWKVQQRWCTTGSTQTWRLTLVDVAGDLYELRPADALDYCLTVPDRSTADGVEPYIGQCGGLAPQHWRMTTAAS</sequence>
<dbReference type="Pfam" id="PF00652">
    <property type="entry name" value="Ricin_B_lectin"/>
    <property type="match status" value="1"/>
</dbReference>
<dbReference type="PROSITE" id="PS51257">
    <property type="entry name" value="PROKAR_LIPOPROTEIN"/>
    <property type="match status" value="1"/>
</dbReference>
<organism evidence="3 4">
    <name type="scientific">Streptomyces halstedii</name>
    <dbReference type="NCBI Taxonomy" id="1944"/>
    <lineage>
        <taxon>Bacteria</taxon>
        <taxon>Bacillati</taxon>
        <taxon>Actinomycetota</taxon>
        <taxon>Actinomycetes</taxon>
        <taxon>Kitasatosporales</taxon>
        <taxon>Streptomycetaceae</taxon>
        <taxon>Streptomyces</taxon>
    </lineage>
</organism>
<dbReference type="InterPro" id="IPR000772">
    <property type="entry name" value="Ricin_B_lectin"/>
</dbReference>
<protein>
    <recommendedName>
        <fullName evidence="2">Ricin B lectin domain-containing protein</fullName>
    </recommendedName>
</protein>
<keyword evidence="1" id="KW-0732">Signal</keyword>
<comment type="caution">
    <text evidence="3">The sequence shown here is derived from an EMBL/GenBank/DDBJ whole genome shotgun (WGS) entry which is preliminary data.</text>
</comment>
<evidence type="ECO:0000256" key="1">
    <source>
        <dbReference type="SAM" id="SignalP"/>
    </source>
</evidence>
<accession>A0A6N9UCA7</accession>
<feature type="domain" description="Ricin B lectin" evidence="2">
    <location>
        <begin position="31"/>
        <end position="169"/>
    </location>
</feature>
<dbReference type="RefSeq" id="WP_164349312.1">
    <property type="nucleotide sequence ID" value="NZ_JAAGLQ010000647.1"/>
</dbReference>
<dbReference type="AlphaFoldDB" id="A0A6N9UCA7"/>
<feature type="signal peptide" evidence="1">
    <location>
        <begin position="1"/>
        <end position="27"/>
    </location>
</feature>
<evidence type="ECO:0000313" key="4">
    <source>
        <dbReference type="Proteomes" id="UP000471293"/>
    </source>
</evidence>
<dbReference type="Proteomes" id="UP000471293">
    <property type="component" value="Unassembled WGS sequence"/>
</dbReference>
<reference evidence="3 4" key="1">
    <citation type="submission" date="2020-01" db="EMBL/GenBank/DDBJ databases">
        <title>Insect and environment-associated Actinomycetes.</title>
        <authorList>
            <person name="Currrie C."/>
            <person name="Chevrette M."/>
            <person name="Carlson C."/>
            <person name="Stubbendieck R."/>
            <person name="Wendt-Pienkowski E."/>
        </authorList>
    </citation>
    <scope>NUCLEOTIDE SEQUENCE [LARGE SCALE GENOMIC DNA]</scope>
    <source>
        <strain evidence="3 4">SID11342</strain>
    </source>
</reference>